<comment type="caution">
    <text evidence="4">The sequence shown here is derived from an EMBL/GenBank/DDBJ whole genome shotgun (WGS) entry which is preliminary data.</text>
</comment>
<feature type="region of interest" description="Disordered" evidence="1">
    <location>
        <begin position="26"/>
        <end position="45"/>
    </location>
</feature>
<evidence type="ECO:0000259" key="3">
    <source>
        <dbReference type="Pfam" id="PF03724"/>
    </source>
</evidence>
<accession>A0ABX1HPH1</accession>
<proteinExistence type="predicted"/>
<dbReference type="InterPro" id="IPR038670">
    <property type="entry name" value="HslJ-like_sf"/>
</dbReference>
<sequence>MSPHALFLLLLLLAACAPVRQNNALPPATSPTASTPPPVAPPMPAAPTNRWDELRRRGVDFVASGSEPFWSLELTSRGQMRFRTVVAGDSLLLPLPAPNQAQDAPVLRYRALTGAGELTVTIAQRTCTNSMSGEVLPYTVMVRAQTSAQAAARDFAGCGRYLGDSRLHDLWALESMDGQAVAAAQFGPQKPYLELNLTRGEVLGFGGCNGLGGSLTPERAGLRFGTLRGTMLACPALSFEQKFLKALSGQSFTYQIENLRLTLKNRVSTLVFRKFD</sequence>
<feature type="domain" description="DUF306" evidence="3">
    <location>
        <begin position="169"/>
        <end position="271"/>
    </location>
</feature>
<feature type="signal peptide" evidence="2">
    <location>
        <begin position="1"/>
        <end position="24"/>
    </location>
</feature>
<dbReference type="Gene3D" id="2.40.128.270">
    <property type="match status" value="1"/>
</dbReference>
<dbReference type="Pfam" id="PF03724">
    <property type="entry name" value="META"/>
    <property type="match status" value="1"/>
</dbReference>
<name>A0ABX1HPH1_9BACT</name>
<evidence type="ECO:0000313" key="5">
    <source>
        <dbReference type="Proteomes" id="UP000717634"/>
    </source>
</evidence>
<organism evidence="4 5">
    <name type="scientific">Hymenobacter artigasi</name>
    <dbReference type="NCBI Taxonomy" id="2719616"/>
    <lineage>
        <taxon>Bacteria</taxon>
        <taxon>Pseudomonadati</taxon>
        <taxon>Bacteroidota</taxon>
        <taxon>Cytophagia</taxon>
        <taxon>Cytophagales</taxon>
        <taxon>Hymenobacteraceae</taxon>
        <taxon>Hymenobacter</taxon>
    </lineage>
</organism>
<dbReference type="InterPro" id="IPR053147">
    <property type="entry name" value="Hsp_HslJ-like"/>
</dbReference>
<feature type="compositionally biased region" description="Pro residues" evidence="1">
    <location>
        <begin position="34"/>
        <end position="45"/>
    </location>
</feature>
<dbReference type="EMBL" id="JAAVTK010000012">
    <property type="protein sequence ID" value="NKI90896.1"/>
    <property type="molecule type" value="Genomic_DNA"/>
</dbReference>
<dbReference type="InterPro" id="IPR005184">
    <property type="entry name" value="DUF306_Meta_HslJ"/>
</dbReference>
<evidence type="ECO:0000313" key="4">
    <source>
        <dbReference type="EMBL" id="NKI90896.1"/>
    </source>
</evidence>
<evidence type="ECO:0000256" key="1">
    <source>
        <dbReference type="SAM" id="MobiDB-lite"/>
    </source>
</evidence>
<evidence type="ECO:0000256" key="2">
    <source>
        <dbReference type="SAM" id="SignalP"/>
    </source>
</evidence>
<protein>
    <submittedName>
        <fullName evidence="4">Heat shock protein HslJ</fullName>
    </submittedName>
</protein>
<keyword evidence="5" id="KW-1185">Reference proteome</keyword>
<feature type="chain" id="PRO_5045657488" evidence="2">
    <location>
        <begin position="25"/>
        <end position="276"/>
    </location>
</feature>
<dbReference type="PANTHER" id="PTHR35535">
    <property type="entry name" value="HEAT SHOCK PROTEIN HSLJ"/>
    <property type="match status" value="1"/>
</dbReference>
<dbReference type="PANTHER" id="PTHR35535:SF1">
    <property type="entry name" value="HEAT SHOCK PROTEIN HSLJ"/>
    <property type="match status" value="1"/>
</dbReference>
<dbReference type="Proteomes" id="UP000717634">
    <property type="component" value="Unassembled WGS sequence"/>
</dbReference>
<dbReference type="RefSeq" id="WP_168674490.1">
    <property type="nucleotide sequence ID" value="NZ_JAAVTK010000012.1"/>
</dbReference>
<reference evidence="4 5" key="1">
    <citation type="submission" date="2020-03" db="EMBL/GenBank/DDBJ databases">
        <title>Genomic Encyclopedia of Type Strains, Phase IV (KMG-V): Genome sequencing to study the core and pangenomes of soil and plant-associated prokaryotes.</title>
        <authorList>
            <person name="Whitman W."/>
        </authorList>
    </citation>
    <scope>NUCLEOTIDE SEQUENCE [LARGE SCALE GENOMIC DNA]</scope>
    <source>
        <strain evidence="4 5">1B</strain>
    </source>
</reference>
<keyword evidence="4" id="KW-0346">Stress response</keyword>
<gene>
    <name evidence="4" type="ORF">HBN54_003508</name>
</gene>
<keyword evidence="2" id="KW-0732">Signal</keyword>